<keyword evidence="1" id="KW-1133">Transmembrane helix</keyword>
<feature type="transmembrane region" description="Helical" evidence="1">
    <location>
        <begin position="12"/>
        <end position="33"/>
    </location>
</feature>
<evidence type="ECO:0000313" key="2">
    <source>
        <dbReference type="EMBL" id="KAG0707008.1"/>
    </source>
</evidence>
<feature type="transmembrane region" description="Helical" evidence="1">
    <location>
        <begin position="93"/>
        <end position="112"/>
    </location>
</feature>
<evidence type="ECO:0000256" key="1">
    <source>
        <dbReference type="SAM" id="Phobius"/>
    </source>
</evidence>
<feature type="transmembrane region" description="Helical" evidence="1">
    <location>
        <begin position="61"/>
        <end position="81"/>
    </location>
</feature>
<keyword evidence="1" id="KW-0472">Membrane</keyword>
<dbReference type="AlphaFoldDB" id="A0A8J5CDW3"/>
<gene>
    <name evidence="2" type="ORF">GWK47_024193</name>
</gene>
<organism evidence="2 3">
    <name type="scientific">Chionoecetes opilio</name>
    <name type="common">Atlantic snow crab</name>
    <name type="synonym">Cancer opilio</name>
    <dbReference type="NCBI Taxonomy" id="41210"/>
    <lineage>
        <taxon>Eukaryota</taxon>
        <taxon>Metazoa</taxon>
        <taxon>Ecdysozoa</taxon>
        <taxon>Arthropoda</taxon>
        <taxon>Crustacea</taxon>
        <taxon>Multicrustacea</taxon>
        <taxon>Malacostraca</taxon>
        <taxon>Eumalacostraca</taxon>
        <taxon>Eucarida</taxon>
        <taxon>Decapoda</taxon>
        <taxon>Pleocyemata</taxon>
        <taxon>Brachyura</taxon>
        <taxon>Eubrachyura</taxon>
        <taxon>Majoidea</taxon>
        <taxon>Majidae</taxon>
        <taxon>Chionoecetes</taxon>
    </lineage>
</organism>
<name>A0A8J5CDW3_CHIOP</name>
<proteinExistence type="predicted"/>
<evidence type="ECO:0000313" key="3">
    <source>
        <dbReference type="Proteomes" id="UP000770661"/>
    </source>
</evidence>
<comment type="caution">
    <text evidence="2">The sequence shown here is derived from an EMBL/GenBank/DDBJ whole genome shotgun (WGS) entry which is preliminary data.</text>
</comment>
<dbReference type="EMBL" id="JACEEZ010024884">
    <property type="protein sequence ID" value="KAG0707008.1"/>
    <property type="molecule type" value="Genomic_DNA"/>
</dbReference>
<keyword evidence="1" id="KW-0812">Transmembrane</keyword>
<protein>
    <submittedName>
        <fullName evidence="2">Uncharacterized protein</fullName>
    </submittedName>
</protein>
<reference evidence="2" key="1">
    <citation type="submission" date="2020-07" db="EMBL/GenBank/DDBJ databases">
        <title>The High-quality genome of the commercially important snow crab, Chionoecetes opilio.</title>
        <authorList>
            <person name="Jeong J.-H."/>
            <person name="Ryu S."/>
        </authorList>
    </citation>
    <scope>NUCLEOTIDE SEQUENCE</scope>
    <source>
        <strain evidence="2">MADBK_172401_WGS</strain>
        <tissue evidence="2">Digestive gland</tissue>
    </source>
</reference>
<keyword evidence="3" id="KW-1185">Reference proteome</keyword>
<dbReference type="Proteomes" id="UP000770661">
    <property type="component" value="Unassembled WGS sequence"/>
</dbReference>
<sequence length="208" mass="22497">MLNTAVTTCRPVPNIFVTAIKLACFVTVTAFLVELTPLLNTELPPLATRPNVRTLHSLTSLIMPLTIPSTINTLFLTSTMLYLHTAVKISTPFLAISTPFFVILFAISTAGIHSGPAGLEHIILCTLPALSITNAHTVPALANTLECMTLILSSASSHDHLVQRYTWCSNTPGAAIHLVQRYTWCSNTPGAAIHLVQQYTTLIVFAMT</sequence>
<accession>A0A8J5CDW3</accession>